<name>A0A5E8CM80_9ZZZZ</name>
<reference evidence="2" key="1">
    <citation type="submission" date="2019-09" db="EMBL/GenBank/DDBJ databases">
        <authorList>
            <person name="Needham M D."/>
        </authorList>
    </citation>
    <scope>NUCLEOTIDE SEQUENCE</scope>
</reference>
<accession>A0A5E8CM80</accession>
<gene>
    <name evidence="2" type="ORF">CPAV1605_625</name>
</gene>
<feature type="region of interest" description="Disordered" evidence="1">
    <location>
        <begin position="809"/>
        <end position="829"/>
    </location>
</feature>
<organism evidence="2">
    <name type="scientific">seawater metagenome</name>
    <dbReference type="NCBI Taxonomy" id="1561972"/>
    <lineage>
        <taxon>unclassified sequences</taxon>
        <taxon>metagenomes</taxon>
        <taxon>ecological metagenomes</taxon>
    </lineage>
</organism>
<protein>
    <submittedName>
        <fullName evidence="2">Uncharacterized protein</fullName>
    </submittedName>
</protein>
<evidence type="ECO:0000313" key="2">
    <source>
        <dbReference type="EMBL" id="VVU94900.1"/>
    </source>
</evidence>
<dbReference type="EMBL" id="CABVLZ010000002">
    <property type="protein sequence ID" value="VVU94900.1"/>
    <property type="molecule type" value="Genomic_DNA"/>
</dbReference>
<dbReference type="AlphaFoldDB" id="A0A5E8CM80"/>
<proteinExistence type="predicted"/>
<sequence length="829" mass="89865">MANTNYDDLKPLFSGAHQGKYNDDRAKLFAHYLEKINGPNVTNGFNNADANVTPANFNEFMEVKNYEDNTKPAGSRDNDIHPEIQAFVNDMALYHAAFDASQAGAAGVAQQRTLVNAIRNCAPQSGNGLTVSLNAIMAIITAANAGGNAIRAAIAANGGRLNATAFAGGAPLNGQQAPLQTYVIREMEQTCAGLAANAIPQARANITTAEVNNALVASIQWPVGLAPANGAVWALGQPGVPTLANVEAAFNAQAKRIMENALQVRNVGGNNIQGNQAQKDMHTFLQKWDSLEPFVKGFYNALLNIVNVQTGASLPISSIKGLGNLDQHRINFKTIDMGGNQVNVVNNMLPQIGTWAGAVWTSPVVSVPAPAPVNHFKALYTATYGAGGVYNAPQQRTMFSYNLSKYFRSLLADKAGSIQSTPGSGVSKILMADDDNQDIYGRQNGKLVKDVNGQYVEVGRGTSYYNQQASLNNQCMTTQVKPSGGRTCTDYINNCLLGRDIADCQTYFANADFWDVTEQEIQNMLPTMAIDTLSKFGYTQSAVYDETAQRDIVKVQSVQSWMEGLDNVTNDQATKTSIRGNIKLRAYLEGLVTLVNRNPAILNSNYSGPTNESIPYNPNKFSYTQLGKFGLKARYPVGATSQRDIEFVASAINRENIRLGLRIGVPMFGAVMPVTLMGGGNAMQIETAVSQLADSDKYTSQIFENMFKYYVGKLKSNQKDISKKDTDAIQNLINDLHKKEKKLYEVMNFVEKYSILVSLFGENASQQVVEWDDIKRAVNARKSIFAKKVKRENDLVSVIRAVVNATVNETNQGQGPSGPSAPVGQGANL</sequence>
<evidence type="ECO:0000256" key="1">
    <source>
        <dbReference type="SAM" id="MobiDB-lite"/>
    </source>
</evidence>